<accession>A0A4Q0MCG4</accession>
<dbReference type="Gene3D" id="3.90.226.10">
    <property type="entry name" value="2-enoyl-CoA Hydratase, Chain A, domain 1"/>
    <property type="match status" value="1"/>
</dbReference>
<dbReference type="Pfam" id="PF17820">
    <property type="entry name" value="PDZ_6"/>
    <property type="match status" value="1"/>
</dbReference>
<dbReference type="GO" id="GO:0008236">
    <property type="term" value="F:serine-type peptidase activity"/>
    <property type="evidence" value="ECO:0007669"/>
    <property type="project" value="InterPro"/>
</dbReference>
<feature type="chain" id="PRO_5020456039" description="PDZ domain-containing protein" evidence="1">
    <location>
        <begin position="23"/>
        <end position="503"/>
    </location>
</feature>
<dbReference type="InterPro" id="IPR041489">
    <property type="entry name" value="PDZ_6"/>
</dbReference>
<dbReference type="Gene3D" id="3.30.750.170">
    <property type="match status" value="1"/>
</dbReference>
<dbReference type="AlphaFoldDB" id="A0A4Q0MCG4"/>
<dbReference type="SUPFAM" id="SSF50156">
    <property type="entry name" value="PDZ domain-like"/>
    <property type="match status" value="1"/>
</dbReference>
<reference evidence="3 4" key="1">
    <citation type="submission" date="2018-12" db="EMBL/GenBank/DDBJ databases">
        <title>The Draft Genome Sequence of the Soil Bacterium Pedobacter tournemirensis R1.</title>
        <authorList>
            <person name="He J."/>
        </authorList>
    </citation>
    <scope>NUCLEOTIDE SEQUENCE [LARGE SCALE GENOMIC DNA]</scope>
    <source>
        <strain evidence="3 4">R1</strain>
    </source>
</reference>
<feature type="signal peptide" evidence="1">
    <location>
        <begin position="1"/>
        <end position="22"/>
    </location>
</feature>
<dbReference type="GO" id="GO:0004175">
    <property type="term" value="F:endopeptidase activity"/>
    <property type="evidence" value="ECO:0007669"/>
    <property type="project" value="TreeGrafter"/>
</dbReference>
<dbReference type="InterPro" id="IPR029045">
    <property type="entry name" value="ClpP/crotonase-like_dom_sf"/>
</dbReference>
<dbReference type="EMBL" id="RXOC01000003">
    <property type="protein sequence ID" value="RXF71010.1"/>
    <property type="molecule type" value="Genomic_DNA"/>
</dbReference>
<dbReference type="GO" id="GO:0006508">
    <property type="term" value="P:proteolysis"/>
    <property type="evidence" value="ECO:0007669"/>
    <property type="project" value="InterPro"/>
</dbReference>
<keyword evidence="1" id="KW-0732">Signal</keyword>
<dbReference type="SMART" id="SM00228">
    <property type="entry name" value="PDZ"/>
    <property type="match status" value="1"/>
</dbReference>
<dbReference type="GO" id="GO:0030288">
    <property type="term" value="C:outer membrane-bounded periplasmic space"/>
    <property type="evidence" value="ECO:0007669"/>
    <property type="project" value="TreeGrafter"/>
</dbReference>
<dbReference type="CDD" id="cd07561">
    <property type="entry name" value="Peptidase_S41_CPP_like"/>
    <property type="match status" value="1"/>
</dbReference>
<evidence type="ECO:0000259" key="2">
    <source>
        <dbReference type="PROSITE" id="PS50106"/>
    </source>
</evidence>
<evidence type="ECO:0000313" key="4">
    <source>
        <dbReference type="Proteomes" id="UP000290848"/>
    </source>
</evidence>
<dbReference type="GO" id="GO:0007165">
    <property type="term" value="P:signal transduction"/>
    <property type="evidence" value="ECO:0007669"/>
    <property type="project" value="TreeGrafter"/>
</dbReference>
<dbReference type="PANTHER" id="PTHR32060:SF30">
    <property type="entry name" value="CARBOXY-TERMINAL PROCESSING PROTEASE CTPA"/>
    <property type="match status" value="1"/>
</dbReference>
<evidence type="ECO:0000256" key="1">
    <source>
        <dbReference type="SAM" id="SignalP"/>
    </source>
</evidence>
<gene>
    <name evidence="3" type="ORF">EKH83_04680</name>
</gene>
<proteinExistence type="predicted"/>
<organism evidence="3 4">
    <name type="scientific">Arcticibacter tournemirensis</name>
    <dbReference type="NCBI Taxonomy" id="699437"/>
    <lineage>
        <taxon>Bacteria</taxon>
        <taxon>Pseudomonadati</taxon>
        <taxon>Bacteroidota</taxon>
        <taxon>Sphingobacteriia</taxon>
        <taxon>Sphingobacteriales</taxon>
        <taxon>Sphingobacteriaceae</taxon>
        <taxon>Arcticibacter</taxon>
    </lineage>
</organism>
<evidence type="ECO:0000313" key="3">
    <source>
        <dbReference type="EMBL" id="RXF71010.1"/>
    </source>
</evidence>
<name>A0A4Q0MCG4_9SPHI</name>
<dbReference type="Proteomes" id="UP000290848">
    <property type="component" value="Unassembled WGS sequence"/>
</dbReference>
<dbReference type="PANTHER" id="PTHR32060">
    <property type="entry name" value="TAIL-SPECIFIC PROTEASE"/>
    <property type="match status" value="1"/>
</dbReference>
<dbReference type="InterPro" id="IPR036034">
    <property type="entry name" value="PDZ_sf"/>
</dbReference>
<dbReference type="InterPro" id="IPR005151">
    <property type="entry name" value="Tail-specific_protease"/>
</dbReference>
<dbReference type="InterPro" id="IPR001478">
    <property type="entry name" value="PDZ"/>
</dbReference>
<dbReference type="Gene3D" id="2.30.42.10">
    <property type="match status" value="1"/>
</dbReference>
<dbReference type="PROSITE" id="PS51257">
    <property type="entry name" value="PROKAR_LIPOPROTEIN"/>
    <property type="match status" value="1"/>
</dbReference>
<dbReference type="Pfam" id="PF03572">
    <property type="entry name" value="Peptidase_S41"/>
    <property type="match status" value="1"/>
</dbReference>
<dbReference type="PROSITE" id="PS50106">
    <property type="entry name" value="PDZ"/>
    <property type="match status" value="1"/>
</dbReference>
<dbReference type="RefSeq" id="WP_128768256.1">
    <property type="nucleotide sequence ID" value="NZ_RXOC01000003.1"/>
</dbReference>
<comment type="caution">
    <text evidence="3">The sequence shown here is derived from an EMBL/GenBank/DDBJ whole genome shotgun (WGS) entry which is preliminary data.</text>
</comment>
<protein>
    <recommendedName>
        <fullName evidence="2">PDZ domain-containing protein</fullName>
    </recommendedName>
</protein>
<feature type="domain" description="PDZ" evidence="2">
    <location>
        <begin position="105"/>
        <end position="195"/>
    </location>
</feature>
<sequence>MRLYPIFRKPLLFGLLTISALAACKKSSDNPPKTGTRDELTKDSIYLYARETYLWNDALPSSYKSFNPRQYSSFTDELNALKSYKRSSSGSPLDKYSFIDQGEVSDEIEEGVSGDYGFFVRYNGLDNGYDALDLRINYVYEGSPAGVAGLSRGDQILEINGNSNLDGRVDANIDFLNNALFGPNRTINLRVRKKNNSIADVSITKARYNINPILASNVFSVGSKKVGYFVLNSFVQISGSDEDVPTPFKTELDQMLNEFQNQNITELVVDLRYNGGGSVETANYLANWFVPAGKSGTVMHVDHFNQTMQSGKATILKNQKFLYEGKEASYFDFSFAASQNTVKFAKKGSLNLSRIYFLVTGNSASASELVINSLAPVMDVKLIGHPTYGKPVGFFAIHIDKYDLYIPQFQTKNQLGAGDYFDGLSVNKEANDDITKAFGDPAERYLASALAYSANGNYTISSAKTSATTRPSVVMSSERLREVNNKLEGDKFKGMVNRPHRRY</sequence>
<dbReference type="SUPFAM" id="SSF52096">
    <property type="entry name" value="ClpP/crotonase"/>
    <property type="match status" value="1"/>
</dbReference>